<evidence type="ECO:0000256" key="9">
    <source>
        <dbReference type="RuleBase" id="RU367056"/>
    </source>
</evidence>
<comment type="similarity">
    <text evidence="3 9">Belongs to the COA3 family.</text>
</comment>
<dbReference type="Pfam" id="PF09813">
    <property type="entry name" value="Coa3_cc"/>
    <property type="match status" value="1"/>
</dbReference>
<dbReference type="PANTHER" id="PTHR15642:SF3">
    <property type="entry name" value="CYTOCHROME C OXIDASE ASSEMBLY FACTOR 3 HOMOLOG, MITOCHONDRIAL"/>
    <property type="match status" value="1"/>
</dbReference>
<evidence type="ECO:0000313" key="11">
    <source>
        <dbReference type="EMBL" id="KAG5949680.1"/>
    </source>
</evidence>
<evidence type="ECO:0000313" key="12">
    <source>
        <dbReference type="Proteomes" id="UP000706124"/>
    </source>
</evidence>
<dbReference type="Proteomes" id="UP000706124">
    <property type="component" value="Unassembled WGS sequence"/>
</dbReference>
<dbReference type="EMBL" id="SRPO01000002">
    <property type="protein sequence ID" value="KAG5949680.1"/>
    <property type="molecule type" value="Genomic_DNA"/>
</dbReference>
<keyword evidence="12" id="KW-1185">Reference proteome</keyword>
<accession>A0A9P7MLE9</accession>
<dbReference type="AlphaFoldDB" id="A0A9P7MLE9"/>
<evidence type="ECO:0000256" key="1">
    <source>
        <dbReference type="ARBA" id="ARBA00003064"/>
    </source>
</evidence>
<dbReference type="InterPro" id="IPR041752">
    <property type="entry name" value="Coa3"/>
</dbReference>
<evidence type="ECO:0000256" key="6">
    <source>
        <dbReference type="ARBA" id="ARBA00022989"/>
    </source>
</evidence>
<keyword evidence="7 9" id="KW-0496">Mitochondrion</keyword>
<evidence type="ECO:0000256" key="8">
    <source>
        <dbReference type="ARBA" id="ARBA00023136"/>
    </source>
</evidence>
<feature type="domain" description="Cytochrome c oxidase assembly factor 3 mitochondrial coiled-coil" evidence="10">
    <location>
        <begin position="49"/>
        <end position="91"/>
    </location>
</feature>
<evidence type="ECO:0000256" key="5">
    <source>
        <dbReference type="ARBA" id="ARBA00022692"/>
    </source>
</evidence>
<dbReference type="GO" id="GO:0005743">
    <property type="term" value="C:mitochondrial inner membrane"/>
    <property type="evidence" value="ECO:0007669"/>
    <property type="project" value="UniProtKB-UniRule"/>
</dbReference>
<organism evidence="11 12">
    <name type="scientific">Claviceps pazoutovae</name>
    <dbReference type="NCBI Taxonomy" id="1649127"/>
    <lineage>
        <taxon>Eukaryota</taxon>
        <taxon>Fungi</taxon>
        <taxon>Dikarya</taxon>
        <taxon>Ascomycota</taxon>
        <taxon>Pezizomycotina</taxon>
        <taxon>Sordariomycetes</taxon>
        <taxon>Hypocreomycetidae</taxon>
        <taxon>Hypocreales</taxon>
        <taxon>Clavicipitaceae</taxon>
        <taxon>Claviceps</taxon>
    </lineage>
</organism>
<evidence type="ECO:0000256" key="3">
    <source>
        <dbReference type="ARBA" id="ARBA00007035"/>
    </source>
</evidence>
<keyword evidence="8 9" id="KW-0472">Membrane</keyword>
<evidence type="ECO:0000256" key="4">
    <source>
        <dbReference type="ARBA" id="ARBA00011351"/>
    </source>
</evidence>
<keyword evidence="6 9" id="KW-1133">Transmembrane helix</keyword>
<keyword evidence="5 9" id="KW-0812">Transmembrane</keyword>
<comment type="function">
    <text evidence="1 9">Required for assembly of cytochrome c oxidase (complex IV).</text>
</comment>
<dbReference type="GO" id="GO:0033617">
    <property type="term" value="P:mitochondrial respiratory chain complex IV assembly"/>
    <property type="evidence" value="ECO:0007669"/>
    <property type="project" value="UniProtKB-UniRule"/>
</dbReference>
<evidence type="ECO:0000259" key="10">
    <source>
        <dbReference type="Pfam" id="PF09813"/>
    </source>
</evidence>
<dbReference type="InterPro" id="IPR018628">
    <property type="entry name" value="Coa3_CC"/>
</dbReference>
<reference evidence="11 12" key="1">
    <citation type="journal article" date="2020" name="bioRxiv">
        <title>Whole genome comparisons of ergot fungi reveals the divergence and evolution of species within the genus Claviceps are the result of varying mechanisms driving genome evolution and host range expansion.</title>
        <authorList>
            <person name="Wyka S.A."/>
            <person name="Mondo S.J."/>
            <person name="Liu M."/>
            <person name="Dettman J."/>
            <person name="Nalam V."/>
            <person name="Broders K.D."/>
        </authorList>
    </citation>
    <scope>NUCLEOTIDE SEQUENCE [LARGE SCALE GENOMIC DNA]</scope>
    <source>
        <strain evidence="11 12">CCC 1485</strain>
    </source>
</reference>
<name>A0A9P7MLE9_9HYPO</name>
<comment type="subunit">
    <text evidence="4 9">Component of 250-400 kDa complexes called cytochrome oxidase assembly intermediates or COA complexes.</text>
</comment>
<keyword evidence="9" id="KW-0999">Mitochondrion inner membrane</keyword>
<evidence type="ECO:0000256" key="7">
    <source>
        <dbReference type="ARBA" id="ARBA00023128"/>
    </source>
</evidence>
<protein>
    <recommendedName>
        <fullName evidence="9">Cytochrome c oxidase assembly factor 3</fullName>
    </recommendedName>
</protein>
<gene>
    <name evidence="11" type="ORF">E4U60_002218</name>
</gene>
<sequence>MNPWSEIAIQPKLLMEEDALGMAHPCSLFTQPGTESSYYDRRYRQGPALVRARRPYVFKTAAMGVALAGLSFSIYWYTLKAIGQDSFDDVKVPDEPRKPIENKK</sequence>
<dbReference type="PANTHER" id="PTHR15642">
    <property type="entry name" value="CYTOCHROME C OXIDASE ASSEMBLY FACTOR 3, MITOCHONDRIAL"/>
    <property type="match status" value="1"/>
</dbReference>
<evidence type="ECO:0000256" key="2">
    <source>
        <dbReference type="ARBA" id="ARBA00004304"/>
    </source>
</evidence>
<comment type="caution">
    <text evidence="11">The sequence shown here is derived from an EMBL/GenBank/DDBJ whole genome shotgun (WGS) entry which is preliminary data.</text>
</comment>
<feature type="transmembrane region" description="Helical" evidence="9">
    <location>
        <begin position="56"/>
        <end position="77"/>
    </location>
</feature>
<dbReference type="OrthoDB" id="10018333at2759"/>
<proteinExistence type="inferred from homology"/>
<comment type="subcellular location">
    <subcellularLocation>
        <location evidence="2">Mitochondrion membrane</location>
        <topology evidence="2">Single-pass membrane protein</topology>
    </subcellularLocation>
</comment>